<comment type="subcellular location">
    <subcellularLocation>
        <location evidence="1 5 6">Nucleus</location>
    </subcellularLocation>
</comment>
<dbReference type="GO" id="GO:0000978">
    <property type="term" value="F:RNA polymerase II cis-regulatory region sequence-specific DNA binding"/>
    <property type="evidence" value="ECO:0007669"/>
    <property type="project" value="TreeGrafter"/>
</dbReference>
<evidence type="ECO:0000256" key="3">
    <source>
        <dbReference type="ARBA" id="ARBA00023155"/>
    </source>
</evidence>
<evidence type="ECO:0000313" key="9">
    <source>
        <dbReference type="Proteomes" id="UP000230233"/>
    </source>
</evidence>
<dbReference type="SMART" id="SM00389">
    <property type="entry name" value="HOX"/>
    <property type="match status" value="2"/>
</dbReference>
<keyword evidence="2 5" id="KW-0238">DNA-binding</keyword>
<evidence type="ECO:0000256" key="5">
    <source>
        <dbReference type="PROSITE-ProRule" id="PRU00108"/>
    </source>
</evidence>
<keyword evidence="3 5" id="KW-0371">Homeobox</keyword>
<evidence type="ECO:0000259" key="7">
    <source>
        <dbReference type="PROSITE" id="PS50071"/>
    </source>
</evidence>
<gene>
    <name evidence="8" type="primary">Cnig_chr_II.g7502</name>
    <name evidence="8" type="ORF">B9Z55_007502</name>
</gene>
<protein>
    <recommendedName>
        <fullName evidence="7">Homeobox domain-containing protein</fullName>
    </recommendedName>
</protein>
<sequence>MTSSEAVRKPFGLWSISEILQDSPPQVPQKLPNPATDLLSYYRHLHFPPSKPRRKCLPRRFTVDQVTILQARFQENPYISRNEKIEMAKIIGSTPLQIKRWFKNQREVQRRSFKRIFTDVRRNLLNSRFQENPFITDEDAEYLAMVTGLTKAKIKKWFSYKRCLQRKSKN</sequence>
<keyword evidence="9" id="KW-1185">Reference proteome</keyword>
<dbReference type="AlphaFoldDB" id="A0A2G5VA21"/>
<feature type="DNA-binding region" description="Homeobox" evidence="5">
    <location>
        <begin position="54"/>
        <end position="113"/>
    </location>
</feature>
<dbReference type="PANTHER" id="PTHR24327:SF81">
    <property type="entry name" value="HOMEOTIC PROTEIN DISTAL-LESS-RELATED"/>
    <property type="match status" value="1"/>
</dbReference>
<feature type="domain" description="Homeobox" evidence="7">
    <location>
        <begin position="52"/>
        <end position="112"/>
    </location>
</feature>
<dbReference type="SUPFAM" id="SSF46689">
    <property type="entry name" value="Homeodomain-like"/>
    <property type="match status" value="2"/>
</dbReference>
<keyword evidence="4 5" id="KW-0539">Nucleus</keyword>
<accession>A0A2G5VA21</accession>
<reference evidence="8" key="1">
    <citation type="journal article" date="2018" name="Science">
        <title>Rapid genome shrinkage in a self-fertile nematode reveals sperm competition proteins.</title>
        <authorList>
            <person name="Yin D."/>
            <person name="Schwarz E.M."/>
            <person name="Thomas C.G."/>
            <person name="Felde R.L."/>
            <person name="Korf I.F."/>
            <person name="Cutter A.D."/>
            <person name="Schartner C.M."/>
            <person name="Ralston E.J."/>
            <person name="Meyer B.J."/>
            <person name="Haag E.S."/>
        </authorList>
    </citation>
    <scope>NUCLEOTIDE SEQUENCE</scope>
    <source>
        <strain evidence="8">JU1422</strain>
    </source>
</reference>
<dbReference type="InterPro" id="IPR001356">
    <property type="entry name" value="HD"/>
</dbReference>
<evidence type="ECO:0000256" key="4">
    <source>
        <dbReference type="ARBA" id="ARBA00023242"/>
    </source>
</evidence>
<dbReference type="OrthoDB" id="6159439at2759"/>
<dbReference type="EMBL" id="PDUG01000002">
    <property type="protein sequence ID" value="PIC48590.1"/>
    <property type="molecule type" value="Genomic_DNA"/>
</dbReference>
<dbReference type="GO" id="GO:0005634">
    <property type="term" value="C:nucleus"/>
    <property type="evidence" value="ECO:0007669"/>
    <property type="project" value="UniProtKB-SubCell"/>
</dbReference>
<feature type="DNA-binding region" description="Homeobox" evidence="5">
    <location>
        <begin position="110"/>
        <end position="169"/>
    </location>
</feature>
<feature type="domain" description="Homeobox" evidence="7">
    <location>
        <begin position="108"/>
        <end position="168"/>
    </location>
</feature>
<organism evidence="8 9">
    <name type="scientific">Caenorhabditis nigoni</name>
    <dbReference type="NCBI Taxonomy" id="1611254"/>
    <lineage>
        <taxon>Eukaryota</taxon>
        <taxon>Metazoa</taxon>
        <taxon>Ecdysozoa</taxon>
        <taxon>Nematoda</taxon>
        <taxon>Chromadorea</taxon>
        <taxon>Rhabditida</taxon>
        <taxon>Rhabditina</taxon>
        <taxon>Rhabditomorpha</taxon>
        <taxon>Rhabditoidea</taxon>
        <taxon>Rhabditidae</taxon>
        <taxon>Peloderinae</taxon>
        <taxon>Caenorhabditis</taxon>
    </lineage>
</organism>
<evidence type="ECO:0000256" key="2">
    <source>
        <dbReference type="ARBA" id="ARBA00023125"/>
    </source>
</evidence>
<dbReference type="PROSITE" id="PS50071">
    <property type="entry name" value="HOMEOBOX_2"/>
    <property type="match status" value="2"/>
</dbReference>
<dbReference type="InterPro" id="IPR009057">
    <property type="entry name" value="Homeodomain-like_sf"/>
</dbReference>
<dbReference type="Pfam" id="PF00046">
    <property type="entry name" value="Homeodomain"/>
    <property type="match status" value="2"/>
</dbReference>
<dbReference type="CDD" id="cd00086">
    <property type="entry name" value="homeodomain"/>
    <property type="match status" value="2"/>
</dbReference>
<dbReference type="Proteomes" id="UP000230233">
    <property type="component" value="Chromosome II"/>
</dbReference>
<name>A0A2G5VA21_9PELO</name>
<evidence type="ECO:0000313" key="8">
    <source>
        <dbReference type="EMBL" id="PIC48590.1"/>
    </source>
</evidence>
<evidence type="ECO:0000256" key="1">
    <source>
        <dbReference type="ARBA" id="ARBA00004123"/>
    </source>
</evidence>
<dbReference type="InterPro" id="IPR050460">
    <property type="entry name" value="Distal-less_Homeobox_TF"/>
</dbReference>
<evidence type="ECO:0000256" key="6">
    <source>
        <dbReference type="RuleBase" id="RU000682"/>
    </source>
</evidence>
<proteinExistence type="predicted"/>
<dbReference type="STRING" id="1611254.A0A2G5VA21"/>
<dbReference type="Gene3D" id="1.10.10.60">
    <property type="entry name" value="Homeodomain-like"/>
    <property type="match status" value="2"/>
</dbReference>
<comment type="caution">
    <text evidence="8">The sequence shown here is derived from an EMBL/GenBank/DDBJ whole genome shotgun (WGS) entry which is preliminary data.</text>
</comment>
<dbReference type="PANTHER" id="PTHR24327">
    <property type="entry name" value="HOMEOBOX PROTEIN"/>
    <property type="match status" value="1"/>
</dbReference>
<dbReference type="GO" id="GO:0000981">
    <property type="term" value="F:DNA-binding transcription factor activity, RNA polymerase II-specific"/>
    <property type="evidence" value="ECO:0007669"/>
    <property type="project" value="TreeGrafter"/>
</dbReference>